<name>K8E5Q6_CARML</name>
<dbReference type="Proteomes" id="UP000000212">
    <property type="component" value="Chromosome"/>
</dbReference>
<evidence type="ECO:0000259" key="1">
    <source>
        <dbReference type="Pfam" id="PF06378"/>
    </source>
</evidence>
<organism evidence="2 3">
    <name type="scientific">Carnobacterium maltaromaticum LMA28</name>
    <dbReference type="NCBI Taxonomy" id="1234679"/>
    <lineage>
        <taxon>Bacteria</taxon>
        <taxon>Bacillati</taxon>
        <taxon>Bacillota</taxon>
        <taxon>Bacilli</taxon>
        <taxon>Lactobacillales</taxon>
        <taxon>Carnobacteriaceae</taxon>
        <taxon>Carnobacterium</taxon>
    </lineage>
</organism>
<dbReference type="InterPro" id="IPR009425">
    <property type="entry name" value="DSRM_SSAP"/>
</dbReference>
<dbReference type="KEGG" id="cml:BN424_2646"/>
<dbReference type="Pfam" id="PF06378">
    <property type="entry name" value="SSAP_Sak"/>
    <property type="match status" value="1"/>
</dbReference>
<dbReference type="RefSeq" id="WP_015077138.1">
    <property type="nucleotide sequence ID" value="NC_019425.2"/>
</dbReference>
<dbReference type="STRING" id="1234679.BN424_2646"/>
<proteinExistence type="predicted"/>
<protein>
    <recommendedName>
        <fullName evidence="1">SSAP RNA binding domain-containing protein</fullName>
    </recommendedName>
</protein>
<dbReference type="AlphaFoldDB" id="K8E5Q6"/>
<accession>K8E5Q6</accession>
<evidence type="ECO:0000313" key="3">
    <source>
        <dbReference type="Proteomes" id="UP000000212"/>
    </source>
</evidence>
<dbReference type="EMBL" id="HE999757">
    <property type="protein sequence ID" value="CCO12085.2"/>
    <property type="molecule type" value="Genomic_DNA"/>
</dbReference>
<sequence>MTDEKFTKDQNIMFNTLYAIDVNQVSEKKNKLTYLSWAWAWAEVSKRSSSISYEIERNKETGLPYLYDEKTGYMVFTKVTIEGVTHEMWLPVMDSSNKAMRADSYTYKVKEYKDKKWTGGYEDRHVEGATMFDINKTIMRCLVKNLAMFGLGLYIFAGEDMPEDVSMLELASERSKTIFLNTIKVIAEENNTEYEKALELLTDTAKITADDFKWTKGDLGLLKRGVSWLKEQLVINQKENEADAK</sequence>
<reference evidence="3" key="1">
    <citation type="journal article" date="2013" name="Genome Announc.">
        <title>Complete Chromosome Sequence of Carnobacterium maltaromaticum LMA 28.</title>
        <authorList>
            <person name="Cailliez-Grimal C."/>
            <person name="Chaillou S."/>
            <person name="Anba-Mondoloni J."/>
            <person name="Loux V."/>
            <person name="Afzal M.I."/>
            <person name="Rahman A."/>
            <person name="Kergourlay G."/>
            <person name="Champomier-Verges M.C."/>
            <person name="Zagorec M."/>
            <person name="Dalgaard P."/>
            <person name="Leisner J.J."/>
            <person name="Prevost H."/>
            <person name="Revol-Junelles A.M."/>
            <person name="Borges F."/>
        </authorList>
    </citation>
    <scope>NUCLEOTIDE SEQUENCE</scope>
    <source>
        <strain evidence="3">LMA28</strain>
    </source>
</reference>
<dbReference type="HOGENOM" id="CLU_086324_1_0_9"/>
<gene>
    <name evidence="2" type="ORF">BN424_2646</name>
</gene>
<evidence type="ECO:0000313" key="2">
    <source>
        <dbReference type="EMBL" id="CCO12085.2"/>
    </source>
</evidence>
<dbReference type="eggNOG" id="ENOG50323AV">
    <property type="taxonomic scope" value="Bacteria"/>
</dbReference>
<feature type="domain" description="SSAP RNA binding" evidence="1">
    <location>
        <begin position="13"/>
        <end position="165"/>
    </location>
</feature>
<keyword evidence="3" id="KW-1185">Reference proteome</keyword>
<dbReference type="OrthoDB" id="2186028at2"/>